<feature type="transmembrane region" description="Helical" evidence="3">
    <location>
        <begin position="34"/>
        <end position="56"/>
    </location>
</feature>
<evidence type="ECO:0000256" key="1">
    <source>
        <dbReference type="ARBA" id="ARBA00022734"/>
    </source>
</evidence>
<proteinExistence type="predicted"/>
<evidence type="ECO:0000256" key="2">
    <source>
        <dbReference type="SAM" id="MobiDB-lite"/>
    </source>
</evidence>
<name>A0A6P4Y9Y8_BRABE</name>
<dbReference type="AlphaFoldDB" id="A0A6P4Y9Y8"/>
<dbReference type="GO" id="GO:0005615">
    <property type="term" value="C:extracellular space"/>
    <property type="evidence" value="ECO:0007669"/>
    <property type="project" value="TreeGrafter"/>
</dbReference>
<dbReference type="GeneID" id="109467684"/>
<feature type="region of interest" description="Disordered" evidence="2">
    <location>
        <begin position="343"/>
        <end position="371"/>
    </location>
</feature>
<protein>
    <submittedName>
        <fullName evidence="5">Uncharacterized protein LOC109467684</fullName>
    </submittedName>
</protein>
<dbReference type="KEGG" id="bbel:109467684"/>
<dbReference type="GO" id="GO:0030246">
    <property type="term" value="F:carbohydrate binding"/>
    <property type="evidence" value="ECO:0007669"/>
    <property type="project" value="UniProtKB-KW"/>
</dbReference>
<evidence type="ECO:0000313" key="4">
    <source>
        <dbReference type="Proteomes" id="UP000515135"/>
    </source>
</evidence>
<dbReference type="RefSeq" id="XP_019621288.1">
    <property type="nucleotide sequence ID" value="XM_019765729.1"/>
</dbReference>
<organism evidence="4 5">
    <name type="scientific">Branchiostoma belcheri</name>
    <name type="common">Amphioxus</name>
    <dbReference type="NCBI Taxonomy" id="7741"/>
    <lineage>
        <taxon>Eukaryota</taxon>
        <taxon>Metazoa</taxon>
        <taxon>Chordata</taxon>
        <taxon>Cephalochordata</taxon>
        <taxon>Leptocardii</taxon>
        <taxon>Amphioxiformes</taxon>
        <taxon>Branchiostomatidae</taxon>
        <taxon>Branchiostoma</taxon>
    </lineage>
</organism>
<keyword evidence="1" id="KW-0430">Lectin</keyword>
<keyword evidence="3" id="KW-1133">Transmembrane helix</keyword>
<keyword evidence="3" id="KW-0472">Membrane</keyword>
<dbReference type="Proteomes" id="UP000515135">
    <property type="component" value="Unplaced"/>
</dbReference>
<feature type="region of interest" description="Disordered" evidence="2">
    <location>
        <begin position="84"/>
        <end position="104"/>
    </location>
</feature>
<evidence type="ECO:0000313" key="5">
    <source>
        <dbReference type="RefSeq" id="XP_019621288.1"/>
    </source>
</evidence>
<feature type="transmembrane region" description="Helical" evidence="3">
    <location>
        <begin position="304"/>
        <end position="325"/>
    </location>
</feature>
<dbReference type="InterPro" id="IPR051077">
    <property type="entry name" value="Ca-dependent_lectin"/>
</dbReference>
<dbReference type="PANTHER" id="PTHR24024">
    <property type="entry name" value="PULMONARY SURFACTANT-ASSOCIATED PROTEIN A"/>
    <property type="match status" value="1"/>
</dbReference>
<gene>
    <name evidence="5" type="primary">LOC109467684</name>
</gene>
<keyword evidence="4" id="KW-1185">Reference proteome</keyword>
<dbReference type="PANTHER" id="PTHR24024:SF18">
    <property type="entry name" value="SHORT-CHAIN COLLAGEN C4-LIKE"/>
    <property type="match status" value="1"/>
</dbReference>
<evidence type="ECO:0000256" key="3">
    <source>
        <dbReference type="SAM" id="Phobius"/>
    </source>
</evidence>
<reference evidence="5" key="1">
    <citation type="submission" date="2025-08" db="UniProtKB">
        <authorList>
            <consortium name="RefSeq"/>
        </authorList>
    </citation>
    <scope>IDENTIFICATION</scope>
    <source>
        <tissue evidence="5">Gonad</tissue>
    </source>
</reference>
<keyword evidence="3" id="KW-0812">Transmembrane</keyword>
<sequence>MSVEKLVMDQGSVPFLPGVGLSRPYKRLSGRRTGLVLVLLAVGWLACAVLMPLVYVTMSNLQLEVTELRNRMNTRSAPIALAGTEDRRNDIATGGTRRERRQADQTPTIGSVYVRWGRDDCGDNAETIYSGVVGSGHYNHQGGVSDYQCLPMEDVKWNNTVAGNQHHSYIYGTEYQLNSADYFSTDNMDHINNPVNYDVPCSVCRVSGRSAHVMIPARLSCPEGWSKEYSGYLMSAHHSHNNNKNFICVDGAPELRMGSSANLDGALLYLVEAQCGSLPCSVPFLPGVGLSRPYKRLSGRRTGLVLLAGGWLACAVLMPLVYVTMSNLQLEVTELRNRMNTRSAPAALAGTEDRRNDIAAGGTRRERRQADQTPTIGSVYVRWGRDDCGENAKTIYSGVVGGGHYNHRGSGGDHLCLPLEDVEWNNPVAGNQHGSYVYGAEYEHNSADYFSTDNMAGITNPHNYDVPCSACLASGRSAHVMIPARLSCPEGWSKEYSGYLMSAHHSHPSNKNSICVDGAPQLRPGSSADQNGALLYLVEAQCGSLPCVPYISGFELTCVVCTL</sequence>
<accession>A0A6P4Y9Y8</accession>